<dbReference type="Gene3D" id="1.25.40.10">
    <property type="entry name" value="Tetratricopeptide repeat domain"/>
    <property type="match status" value="2"/>
</dbReference>
<dbReference type="Proteomes" id="UP000027180">
    <property type="component" value="Plasmid pRetIE4771b"/>
</dbReference>
<evidence type="ECO:0000313" key="2">
    <source>
        <dbReference type="Proteomes" id="UP000027180"/>
    </source>
</evidence>
<reference evidence="1 2" key="1">
    <citation type="submission" date="2013-12" db="EMBL/GenBank/DDBJ databases">
        <title>Complete genome sequence of Rhizobium etli bv. mimosae IE4771.</title>
        <authorList>
            <person name="Bustos P."/>
            <person name="Santamaria R.I."/>
            <person name="Lozano L."/>
            <person name="Ormeno-Orrillo E."/>
            <person name="Rogel M.A."/>
            <person name="Romero D."/>
            <person name="Cevallos M.A."/>
            <person name="Martinez-Romero E."/>
            <person name="Gonzalez V."/>
        </authorList>
    </citation>
    <scope>NUCLEOTIDE SEQUENCE [LARGE SCALE GENOMIC DNA]</scope>
    <source>
        <strain evidence="1 2">IE4771</strain>
        <plasmid evidence="2">Plasmid pRetIE4771b</plasmid>
    </source>
</reference>
<dbReference type="InterPro" id="IPR011990">
    <property type="entry name" value="TPR-like_helical_dom_sf"/>
</dbReference>
<dbReference type="RefSeq" id="WP_186007925.1">
    <property type="nucleotide sequence ID" value="NZ_CP006988.1"/>
</dbReference>
<dbReference type="InterPro" id="IPR019734">
    <property type="entry name" value="TPR_rpt"/>
</dbReference>
<sequence>MNSSAWMNRRLLVPRWRSFFSTAAARELNSRQLKKAKPDNMGTQTELRIARWKANPNLVTAMQVVEAALGEARYPEAVDAARQILDQHPTAMPMVQRQAAALLKHAGVPDSRHADGNDLRRDARSWRASLKLYPNDAIGWTELALHQVVNGHSDAAAKSVSIALAIAPHNRHILRSAARLYLHRAEHDRAHDLILRNPASRSDPWLLSAEIALARAADRSPRFMKFGETLLKAGDFSALDLSELAGAIGTEYLLEGRRGLRKLFATSLEDPTASSLAQGEWASREIGADLVPDESIQRVPEAFEAMAFHRYREFRFREVPDICNNWAKTDCFSVRPYEFGSIAAAHAQDFDRSIAMAQAGLKLRPDGTRLLHSLAFSLASTDRVDEALKAVMQLSPHKVSARDRCVRLANIGLCAFRLGRFDDGIAKYREAIEQLASLGAQSESASARAYLAREATYAGLEDAPKFLQEAEDHLRPFKYAETHLVLKRLRGEEVDAMLDDRITKAEEAKRLAKLRSVRWTTPGLPGQDDTIHRLLI</sequence>
<name>A0A060I3M2_RHIET</name>
<protein>
    <submittedName>
        <fullName evidence="1">Tetratricopeptide repeat-containing protein</fullName>
    </submittedName>
</protein>
<proteinExistence type="predicted"/>
<dbReference type="EMBL" id="CP006988">
    <property type="protein sequence ID" value="AIC29743.1"/>
    <property type="molecule type" value="Genomic_DNA"/>
</dbReference>
<evidence type="ECO:0000313" key="1">
    <source>
        <dbReference type="EMBL" id="AIC29743.1"/>
    </source>
</evidence>
<gene>
    <name evidence="1" type="ORF">IE4771_PB00008</name>
</gene>
<organism evidence="1 2">
    <name type="scientific">Rhizobium etli bv. mimosae str. IE4771</name>
    <dbReference type="NCBI Taxonomy" id="1432050"/>
    <lineage>
        <taxon>Bacteria</taxon>
        <taxon>Pseudomonadati</taxon>
        <taxon>Pseudomonadota</taxon>
        <taxon>Alphaproteobacteria</taxon>
        <taxon>Hyphomicrobiales</taxon>
        <taxon>Rhizobiaceae</taxon>
        <taxon>Rhizobium/Agrobacterium group</taxon>
        <taxon>Rhizobium</taxon>
    </lineage>
</organism>
<accession>A0A060I3M2</accession>
<dbReference type="SUPFAM" id="SSF48452">
    <property type="entry name" value="TPR-like"/>
    <property type="match status" value="2"/>
</dbReference>
<dbReference type="HOGENOM" id="CLU_507942_0_0_5"/>
<geneLocation type="plasmid" evidence="1 2">
    <name>pRetIE4771b</name>
</geneLocation>
<dbReference type="SMART" id="SM00028">
    <property type="entry name" value="TPR"/>
    <property type="match status" value="2"/>
</dbReference>
<dbReference type="KEGG" id="rei:IE4771_PB00008"/>
<dbReference type="AlphaFoldDB" id="A0A060I3M2"/>
<keyword evidence="1" id="KW-0614">Plasmid</keyword>